<feature type="compositionally biased region" description="Basic and acidic residues" evidence="1">
    <location>
        <begin position="81"/>
        <end position="117"/>
    </location>
</feature>
<dbReference type="AlphaFoldDB" id="A0A6C0H3F8"/>
<protein>
    <submittedName>
        <fullName evidence="2">Uncharacterized protein</fullName>
    </submittedName>
</protein>
<feature type="region of interest" description="Disordered" evidence="1">
    <location>
        <begin position="74"/>
        <end position="117"/>
    </location>
</feature>
<name>A0A6C0H3F8_9ZZZZ</name>
<evidence type="ECO:0000313" key="2">
    <source>
        <dbReference type="EMBL" id="QHT75068.1"/>
    </source>
</evidence>
<organism evidence="2">
    <name type="scientific">viral metagenome</name>
    <dbReference type="NCBI Taxonomy" id="1070528"/>
    <lineage>
        <taxon>unclassified sequences</taxon>
        <taxon>metagenomes</taxon>
        <taxon>organismal metagenomes</taxon>
    </lineage>
</organism>
<accession>A0A6C0H3F8</accession>
<reference evidence="2" key="1">
    <citation type="journal article" date="2020" name="Nature">
        <title>Giant virus diversity and host interactions through global metagenomics.</title>
        <authorList>
            <person name="Schulz F."/>
            <person name="Roux S."/>
            <person name="Paez-Espino D."/>
            <person name="Jungbluth S."/>
            <person name="Walsh D.A."/>
            <person name="Denef V.J."/>
            <person name="McMahon K.D."/>
            <person name="Konstantinidis K.T."/>
            <person name="Eloe-Fadrosh E.A."/>
            <person name="Kyrpides N.C."/>
            <person name="Woyke T."/>
        </authorList>
    </citation>
    <scope>NUCLEOTIDE SEQUENCE</scope>
    <source>
        <strain evidence="2">GVMAG-M-3300023179-62</strain>
    </source>
</reference>
<proteinExistence type="predicted"/>
<sequence length="181" mass="20810">MRSFTNTDFCVRSTSSRNFEVPVVAPKELVDNSKNNNESISDLINPLLKSVEQLTLIVKTQLQEIDRLKKIAPNVEEPNVEEPKVEEPKVEEPKVEEPKVEEPKVEEPKVEEPKVEEPKVEEPKVVRRKYHLDILPYHLRHTKVHTPVVETPVVETPVVETPVVETPVVYTVNTPYHILFP</sequence>
<evidence type="ECO:0000256" key="1">
    <source>
        <dbReference type="SAM" id="MobiDB-lite"/>
    </source>
</evidence>
<dbReference type="EMBL" id="MN739862">
    <property type="protein sequence ID" value="QHT75068.1"/>
    <property type="molecule type" value="Genomic_DNA"/>
</dbReference>